<organism evidence="1 2">
    <name type="scientific">Tenacibaculum tangerinum</name>
    <dbReference type="NCBI Taxonomy" id="3038772"/>
    <lineage>
        <taxon>Bacteria</taxon>
        <taxon>Pseudomonadati</taxon>
        <taxon>Bacteroidota</taxon>
        <taxon>Flavobacteriia</taxon>
        <taxon>Flavobacteriales</taxon>
        <taxon>Flavobacteriaceae</taxon>
        <taxon>Tenacibaculum</taxon>
    </lineage>
</organism>
<dbReference type="EMBL" id="CP122539">
    <property type="protein sequence ID" value="WGH76206.1"/>
    <property type="molecule type" value="Genomic_DNA"/>
</dbReference>
<protein>
    <recommendedName>
        <fullName evidence="3">DUF4376 domain-containing protein</fullName>
    </recommendedName>
</protein>
<keyword evidence="2" id="KW-1185">Reference proteome</keyword>
<name>A0ABY8L4L2_9FLAO</name>
<accession>A0ABY8L4L2</accession>
<dbReference type="Proteomes" id="UP001232001">
    <property type="component" value="Chromosome"/>
</dbReference>
<reference evidence="1 2" key="1">
    <citation type="submission" date="2023-04" db="EMBL/GenBank/DDBJ databases">
        <title>Tenacibaculum tangerinum sp. nov., isolated from sea tidal flat of South Korea.</title>
        <authorList>
            <person name="Lee S.H."/>
            <person name="Kim J.-J."/>
        </authorList>
    </citation>
    <scope>NUCLEOTIDE SEQUENCE [LARGE SCALE GENOMIC DNA]</scope>
    <source>
        <strain evidence="1 2">GRR-S3-23</strain>
    </source>
</reference>
<evidence type="ECO:0000313" key="1">
    <source>
        <dbReference type="EMBL" id="WGH76206.1"/>
    </source>
</evidence>
<evidence type="ECO:0000313" key="2">
    <source>
        <dbReference type="Proteomes" id="UP001232001"/>
    </source>
</evidence>
<dbReference type="RefSeq" id="WP_279652075.1">
    <property type="nucleotide sequence ID" value="NZ_CP122539.1"/>
</dbReference>
<proteinExistence type="predicted"/>
<sequence length="204" mass="24128">MNIVPKKTILEKYGTIPNELLINDEGWEKYWENIVDIENLPEPDFEDANTIKWWKNIKIEIKKTTEQIDKLVTRANWGQDSLDSINWKGNSEIKEDNDCFLSFDPKTQIIEDFHFRTDLRKKENITIFLNGMLNLCERNDLMVFNTNGILLEPKSELIFEDLKKSNAVKFLTDPEKFIDKIAEKENNRKPKKDSFWSKIKALLE</sequence>
<gene>
    <name evidence="1" type="ORF">P8625_03300</name>
</gene>
<evidence type="ECO:0008006" key="3">
    <source>
        <dbReference type="Google" id="ProtNLM"/>
    </source>
</evidence>